<sequence length="264" mass="30158">MTQQTGGFFATDIKPGISDFYSWKSLALRDIKTAYRRSYLGIIWISLSTTITLVALSFVYSYLFPVTLSEYLPFLAVSYVTWIYISMSLSSSCHVFITKHTYIKQRPIPLTVFMLSNIGMNLFIFVNNLVVSLFFVLFVGSGFSWTMLILPISFAILILTSFAMTMILGVLTCRFRDVGQIINSITQLAFFVTPILWKPEFLSGRFMIAFANPFYHYIELIRAPIIDHKIPYSSLGITLILTTIMLVSGYLIISKKRNVIPFWV</sequence>
<evidence type="ECO:0000313" key="12">
    <source>
        <dbReference type="Proteomes" id="UP000184514"/>
    </source>
</evidence>
<gene>
    <name evidence="11" type="primary">tagG</name>
    <name evidence="11" type="ORF">PFRI_38390</name>
</gene>
<dbReference type="Pfam" id="PF01061">
    <property type="entry name" value="ABC2_membrane"/>
    <property type="match status" value="1"/>
</dbReference>
<dbReference type="RefSeq" id="WP_072632315.1">
    <property type="nucleotide sequence ID" value="NZ_MLCB01000210.1"/>
</dbReference>
<dbReference type="InterPro" id="IPR047817">
    <property type="entry name" value="ABC2_TM_bact-type"/>
</dbReference>
<evidence type="ECO:0000256" key="6">
    <source>
        <dbReference type="ARBA" id="ARBA00022989"/>
    </source>
</evidence>
<feature type="domain" description="ABC transmembrane type-2" evidence="10">
    <location>
        <begin position="40"/>
        <end position="256"/>
    </location>
</feature>
<reference evidence="11 12" key="1">
    <citation type="submission" date="2016-10" db="EMBL/GenBank/DDBJ databases">
        <title>Genome sequence of Planktotalea frisia SH6-1.</title>
        <authorList>
            <person name="Poehlein A."/>
            <person name="Bakenhus I."/>
            <person name="Voget S."/>
            <person name="Brinkhoff T."/>
            <person name="Simon M."/>
        </authorList>
    </citation>
    <scope>NUCLEOTIDE SEQUENCE [LARGE SCALE GENOMIC DNA]</scope>
    <source>
        <strain evidence="11 12">SH6-1</strain>
    </source>
</reference>
<feature type="transmembrane region" description="Helical" evidence="9">
    <location>
        <begin position="39"/>
        <end position="64"/>
    </location>
</feature>
<dbReference type="EMBL" id="MLCB01000210">
    <property type="protein sequence ID" value="OJI91933.1"/>
    <property type="molecule type" value="Genomic_DNA"/>
</dbReference>
<dbReference type="GO" id="GO:0005886">
    <property type="term" value="C:plasma membrane"/>
    <property type="evidence" value="ECO:0007669"/>
    <property type="project" value="UniProtKB-SubCell"/>
</dbReference>
<dbReference type="PANTHER" id="PTHR30413:SF10">
    <property type="entry name" value="CAPSULE POLYSACCHARIDE EXPORT INNER-MEMBRANE PROTEIN CTRC"/>
    <property type="match status" value="1"/>
</dbReference>
<evidence type="ECO:0000256" key="5">
    <source>
        <dbReference type="ARBA" id="ARBA00022692"/>
    </source>
</evidence>
<comment type="subcellular location">
    <subcellularLocation>
        <location evidence="9">Cell inner membrane</location>
        <topology evidence="9">Multi-pass membrane protein</topology>
    </subcellularLocation>
    <subcellularLocation>
        <location evidence="1">Cell membrane</location>
        <topology evidence="1">Multi-pass membrane protein</topology>
    </subcellularLocation>
</comment>
<dbReference type="AlphaFoldDB" id="A0A1L9NRU9"/>
<comment type="similarity">
    <text evidence="2 9">Belongs to the ABC-2 integral membrane protein family.</text>
</comment>
<evidence type="ECO:0000256" key="3">
    <source>
        <dbReference type="ARBA" id="ARBA00022448"/>
    </source>
</evidence>
<feature type="transmembrane region" description="Helical" evidence="9">
    <location>
        <begin position="232"/>
        <end position="253"/>
    </location>
</feature>
<evidence type="ECO:0000256" key="8">
    <source>
        <dbReference type="ARBA" id="ARBA00023136"/>
    </source>
</evidence>
<feature type="transmembrane region" description="Helical" evidence="9">
    <location>
        <begin position="118"/>
        <end position="139"/>
    </location>
</feature>
<keyword evidence="12" id="KW-1185">Reference proteome</keyword>
<evidence type="ECO:0000256" key="2">
    <source>
        <dbReference type="ARBA" id="ARBA00007783"/>
    </source>
</evidence>
<keyword evidence="5 9" id="KW-0812">Transmembrane</keyword>
<dbReference type="Proteomes" id="UP000184514">
    <property type="component" value="Unassembled WGS sequence"/>
</dbReference>
<dbReference type="PANTHER" id="PTHR30413">
    <property type="entry name" value="INNER MEMBRANE TRANSPORT PERMEASE"/>
    <property type="match status" value="1"/>
</dbReference>
<dbReference type="GO" id="GO:0015774">
    <property type="term" value="P:polysaccharide transport"/>
    <property type="evidence" value="ECO:0007669"/>
    <property type="project" value="UniProtKB-KW"/>
</dbReference>
<evidence type="ECO:0000256" key="4">
    <source>
        <dbReference type="ARBA" id="ARBA00022475"/>
    </source>
</evidence>
<keyword evidence="4 9" id="KW-1003">Cell membrane</keyword>
<keyword evidence="6 9" id="KW-1133">Transmembrane helix</keyword>
<keyword evidence="7" id="KW-0625">Polysaccharide transport</keyword>
<keyword evidence="8 9" id="KW-0472">Membrane</keyword>
<dbReference type="InterPro" id="IPR013525">
    <property type="entry name" value="ABC2_TM"/>
</dbReference>
<dbReference type="GO" id="GO:0140359">
    <property type="term" value="F:ABC-type transporter activity"/>
    <property type="evidence" value="ECO:0007669"/>
    <property type="project" value="InterPro"/>
</dbReference>
<evidence type="ECO:0000313" key="11">
    <source>
        <dbReference type="EMBL" id="OJI91933.1"/>
    </source>
</evidence>
<feature type="transmembrane region" description="Helical" evidence="9">
    <location>
        <begin position="145"/>
        <end position="171"/>
    </location>
</feature>
<feature type="transmembrane region" description="Helical" evidence="9">
    <location>
        <begin position="178"/>
        <end position="197"/>
    </location>
</feature>
<keyword evidence="7" id="KW-0762">Sugar transport</keyword>
<protein>
    <recommendedName>
        <fullName evidence="9">Transport permease protein</fullName>
    </recommendedName>
</protein>
<name>A0A1L9NRU9_9RHOB</name>
<evidence type="ECO:0000256" key="7">
    <source>
        <dbReference type="ARBA" id="ARBA00023047"/>
    </source>
</evidence>
<evidence type="ECO:0000259" key="10">
    <source>
        <dbReference type="PROSITE" id="PS51012"/>
    </source>
</evidence>
<feature type="transmembrane region" description="Helical" evidence="9">
    <location>
        <begin position="76"/>
        <end position="97"/>
    </location>
</feature>
<comment type="caution">
    <text evidence="11">The sequence shown here is derived from an EMBL/GenBank/DDBJ whole genome shotgun (WGS) entry which is preliminary data.</text>
</comment>
<proteinExistence type="inferred from homology"/>
<accession>A0A1L9NRU9</accession>
<dbReference type="PROSITE" id="PS51012">
    <property type="entry name" value="ABC_TM2"/>
    <property type="match status" value="1"/>
</dbReference>
<evidence type="ECO:0000256" key="9">
    <source>
        <dbReference type="RuleBase" id="RU361157"/>
    </source>
</evidence>
<dbReference type="GO" id="GO:0015920">
    <property type="term" value="P:lipopolysaccharide transport"/>
    <property type="evidence" value="ECO:0007669"/>
    <property type="project" value="TreeGrafter"/>
</dbReference>
<organism evidence="11 12">
    <name type="scientific">Planktotalea frisia</name>
    <dbReference type="NCBI Taxonomy" id="696762"/>
    <lineage>
        <taxon>Bacteria</taxon>
        <taxon>Pseudomonadati</taxon>
        <taxon>Pseudomonadota</taxon>
        <taxon>Alphaproteobacteria</taxon>
        <taxon>Rhodobacterales</taxon>
        <taxon>Paracoccaceae</taxon>
        <taxon>Planktotalea</taxon>
    </lineage>
</organism>
<dbReference type="STRING" id="696762.PFRI_38390"/>
<evidence type="ECO:0000256" key="1">
    <source>
        <dbReference type="ARBA" id="ARBA00004651"/>
    </source>
</evidence>
<keyword evidence="3 9" id="KW-0813">Transport</keyword>